<sequence length="60" mass="6496">MHHAMTNPQMLAASLRVLRGQLLQDLRSRERDPASLLPTARPEPPHSNTGLGLCGLAANL</sequence>
<evidence type="ECO:0000313" key="3">
    <source>
        <dbReference type="Proteomes" id="UP000642070"/>
    </source>
</evidence>
<proteinExistence type="predicted"/>
<comment type="caution">
    <text evidence="2">The sequence shown here is derived from an EMBL/GenBank/DDBJ whole genome shotgun (WGS) entry which is preliminary data.</text>
</comment>
<dbReference type="AlphaFoldDB" id="A0A917X6X6"/>
<organism evidence="2 3">
    <name type="scientific">Dactylosporangium sucinum</name>
    <dbReference type="NCBI Taxonomy" id="1424081"/>
    <lineage>
        <taxon>Bacteria</taxon>
        <taxon>Bacillati</taxon>
        <taxon>Actinomycetota</taxon>
        <taxon>Actinomycetes</taxon>
        <taxon>Micromonosporales</taxon>
        <taxon>Micromonosporaceae</taxon>
        <taxon>Dactylosporangium</taxon>
    </lineage>
</organism>
<evidence type="ECO:0000256" key="1">
    <source>
        <dbReference type="SAM" id="MobiDB-lite"/>
    </source>
</evidence>
<reference evidence="2" key="1">
    <citation type="journal article" date="2014" name="Int. J. Syst. Evol. Microbiol.">
        <title>Complete genome sequence of Corynebacterium casei LMG S-19264T (=DSM 44701T), isolated from a smear-ripened cheese.</title>
        <authorList>
            <consortium name="US DOE Joint Genome Institute (JGI-PGF)"/>
            <person name="Walter F."/>
            <person name="Albersmeier A."/>
            <person name="Kalinowski J."/>
            <person name="Ruckert C."/>
        </authorList>
    </citation>
    <scope>NUCLEOTIDE SEQUENCE</scope>
    <source>
        <strain evidence="2">JCM 19831</strain>
    </source>
</reference>
<keyword evidence="3" id="KW-1185">Reference proteome</keyword>
<accession>A0A917X6X6</accession>
<dbReference type="Proteomes" id="UP000642070">
    <property type="component" value="Unassembled WGS sequence"/>
</dbReference>
<evidence type="ECO:0000313" key="2">
    <source>
        <dbReference type="EMBL" id="GGM88157.1"/>
    </source>
</evidence>
<protein>
    <submittedName>
        <fullName evidence="2">Uncharacterized protein</fullName>
    </submittedName>
</protein>
<name>A0A917X6X6_9ACTN</name>
<feature type="region of interest" description="Disordered" evidence="1">
    <location>
        <begin position="29"/>
        <end position="60"/>
    </location>
</feature>
<reference evidence="2" key="2">
    <citation type="submission" date="2020-09" db="EMBL/GenBank/DDBJ databases">
        <authorList>
            <person name="Sun Q."/>
            <person name="Ohkuma M."/>
        </authorList>
    </citation>
    <scope>NUCLEOTIDE SEQUENCE</scope>
    <source>
        <strain evidence="2">JCM 19831</strain>
    </source>
</reference>
<dbReference type="EMBL" id="BMPI01000116">
    <property type="protein sequence ID" value="GGM88157.1"/>
    <property type="molecule type" value="Genomic_DNA"/>
</dbReference>
<gene>
    <name evidence="2" type="ORF">GCM10007977_107690</name>
</gene>